<feature type="region of interest" description="Disordered" evidence="1">
    <location>
        <begin position="83"/>
        <end position="107"/>
    </location>
</feature>
<sequence length="157" mass="17341">SADPPWVSIGHSVRLKCELSAHNIDFHVTWMNTETRETFPHSFEVKIIAPSQQSWVCVVFHSSRPKAVFPLTLNITHAFTTTSPSLAPPSPSPPHHTTHAGTETQTHTAARNLTPAADTGPNLSYTIIIIIIITGVFIFIFILVVRYTAVCCMKKPK</sequence>
<dbReference type="InterPro" id="IPR007110">
    <property type="entry name" value="Ig-like_dom"/>
</dbReference>
<keyword evidence="2" id="KW-0812">Transmembrane</keyword>
<feature type="non-terminal residue" evidence="4">
    <location>
        <position position="157"/>
    </location>
</feature>
<feature type="domain" description="Ig-like" evidence="3">
    <location>
        <begin position="1"/>
        <end position="74"/>
    </location>
</feature>
<comment type="caution">
    <text evidence="4">The sequence shown here is derived from an EMBL/GenBank/DDBJ whole genome shotgun (WGS) entry which is preliminary data.</text>
</comment>
<evidence type="ECO:0000256" key="1">
    <source>
        <dbReference type="SAM" id="MobiDB-lite"/>
    </source>
</evidence>
<feature type="non-terminal residue" evidence="4">
    <location>
        <position position="1"/>
    </location>
</feature>
<evidence type="ECO:0000256" key="2">
    <source>
        <dbReference type="SAM" id="Phobius"/>
    </source>
</evidence>
<dbReference type="EMBL" id="QNUK01001190">
    <property type="protein sequence ID" value="KAF5886260.1"/>
    <property type="molecule type" value="Genomic_DNA"/>
</dbReference>
<dbReference type="OrthoDB" id="8962929at2759"/>
<dbReference type="Proteomes" id="UP000727407">
    <property type="component" value="Unassembled WGS sequence"/>
</dbReference>
<evidence type="ECO:0000313" key="4">
    <source>
        <dbReference type="EMBL" id="KAF5886260.1"/>
    </source>
</evidence>
<keyword evidence="2" id="KW-0472">Membrane</keyword>
<evidence type="ECO:0000259" key="3">
    <source>
        <dbReference type="PROSITE" id="PS50835"/>
    </source>
</evidence>
<evidence type="ECO:0000313" key="5">
    <source>
        <dbReference type="Proteomes" id="UP000727407"/>
    </source>
</evidence>
<feature type="transmembrane region" description="Helical" evidence="2">
    <location>
        <begin position="123"/>
        <end position="145"/>
    </location>
</feature>
<keyword evidence="2" id="KW-1133">Transmembrane helix</keyword>
<gene>
    <name evidence="4" type="ORF">DAT39_022553</name>
</gene>
<protein>
    <recommendedName>
        <fullName evidence="3">Ig-like domain-containing protein</fullName>
    </recommendedName>
</protein>
<dbReference type="AlphaFoldDB" id="A0A8J4TB61"/>
<reference evidence="4" key="1">
    <citation type="submission" date="2020-07" db="EMBL/GenBank/DDBJ databases">
        <title>Clarias magur genome sequencing, assembly and annotation.</title>
        <authorList>
            <person name="Kushwaha B."/>
            <person name="Kumar R."/>
            <person name="Das P."/>
            <person name="Joshi C.G."/>
            <person name="Kumar D."/>
            <person name="Nagpure N.S."/>
            <person name="Pandey M."/>
            <person name="Agarwal S."/>
            <person name="Srivastava S."/>
            <person name="Singh M."/>
            <person name="Sahoo L."/>
            <person name="Jayasankar P."/>
            <person name="Meher P.K."/>
            <person name="Koringa P.G."/>
            <person name="Iquebal M.A."/>
            <person name="Das S.P."/>
            <person name="Bit A."/>
            <person name="Patnaik S."/>
            <person name="Patel N."/>
            <person name="Shah T.M."/>
            <person name="Hinsu A."/>
            <person name="Jena J.K."/>
        </authorList>
    </citation>
    <scope>NUCLEOTIDE SEQUENCE</scope>
    <source>
        <strain evidence="4">CIFAMagur01</strain>
        <tissue evidence="4">Testis</tissue>
    </source>
</reference>
<accession>A0A8J4TB61</accession>
<proteinExistence type="predicted"/>
<dbReference type="PROSITE" id="PS50835">
    <property type="entry name" value="IG_LIKE"/>
    <property type="match status" value="1"/>
</dbReference>
<keyword evidence="5" id="KW-1185">Reference proteome</keyword>
<organism evidence="4 5">
    <name type="scientific">Clarias magur</name>
    <name type="common">Asian catfish</name>
    <name type="synonym">Macropteronotus magur</name>
    <dbReference type="NCBI Taxonomy" id="1594786"/>
    <lineage>
        <taxon>Eukaryota</taxon>
        <taxon>Metazoa</taxon>
        <taxon>Chordata</taxon>
        <taxon>Craniata</taxon>
        <taxon>Vertebrata</taxon>
        <taxon>Euteleostomi</taxon>
        <taxon>Actinopterygii</taxon>
        <taxon>Neopterygii</taxon>
        <taxon>Teleostei</taxon>
        <taxon>Ostariophysi</taxon>
        <taxon>Siluriformes</taxon>
        <taxon>Clariidae</taxon>
        <taxon>Clarias</taxon>
    </lineage>
</organism>
<name>A0A8J4TB61_CLAMG</name>